<evidence type="ECO:0000313" key="4">
    <source>
        <dbReference type="Proteomes" id="UP001160148"/>
    </source>
</evidence>
<sequence>MPLENPSMFQGQKEDNILLPSQTMTPHDYQGPTAPMSGTTTDRRPVQSTLIHIQCNHRIQYYLSILNIYPFIVIFVLYLNTS</sequence>
<keyword evidence="2" id="KW-0812">Transmembrane</keyword>
<evidence type="ECO:0000256" key="1">
    <source>
        <dbReference type="SAM" id="MobiDB-lite"/>
    </source>
</evidence>
<feature type="region of interest" description="Disordered" evidence="1">
    <location>
        <begin position="22"/>
        <end position="42"/>
    </location>
</feature>
<reference evidence="3 4" key="1">
    <citation type="submission" date="2023-01" db="EMBL/GenBank/DDBJ databases">
        <authorList>
            <person name="Whitehead M."/>
        </authorList>
    </citation>
    <scope>NUCLEOTIDE SEQUENCE [LARGE SCALE GENOMIC DNA]</scope>
</reference>
<evidence type="ECO:0000256" key="2">
    <source>
        <dbReference type="SAM" id="Phobius"/>
    </source>
</evidence>
<protein>
    <submittedName>
        <fullName evidence="3">Uncharacterized protein</fullName>
    </submittedName>
</protein>
<name>A0AAV0XWZ3_9HEMI</name>
<proteinExistence type="predicted"/>
<keyword evidence="2" id="KW-0472">Membrane</keyword>
<feature type="transmembrane region" description="Helical" evidence="2">
    <location>
        <begin position="61"/>
        <end position="79"/>
    </location>
</feature>
<accession>A0AAV0XWZ3</accession>
<dbReference type="Proteomes" id="UP001160148">
    <property type="component" value="Unassembled WGS sequence"/>
</dbReference>
<dbReference type="AlphaFoldDB" id="A0AAV0XWZ3"/>
<gene>
    <name evidence="3" type="ORF">MEUPH1_LOCUS26885</name>
</gene>
<dbReference type="EMBL" id="CARXXK010001085">
    <property type="protein sequence ID" value="CAI6373090.1"/>
    <property type="molecule type" value="Genomic_DNA"/>
</dbReference>
<keyword evidence="2" id="KW-1133">Transmembrane helix</keyword>
<comment type="caution">
    <text evidence="3">The sequence shown here is derived from an EMBL/GenBank/DDBJ whole genome shotgun (WGS) entry which is preliminary data.</text>
</comment>
<keyword evidence="4" id="KW-1185">Reference proteome</keyword>
<evidence type="ECO:0000313" key="3">
    <source>
        <dbReference type="EMBL" id="CAI6373090.1"/>
    </source>
</evidence>
<organism evidence="3 4">
    <name type="scientific">Macrosiphum euphorbiae</name>
    <name type="common">potato aphid</name>
    <dbReference type="NCBI Taxonomy" id="13131"/>
    <lineage>
        <taxon>Eukaryota</taxon>
        <taxon>Metazoa</taxon>
        <taxon>Ecdysozoa</taxon>
        <taxon>Arthropoda</taxon>
        <taxon>Hexapoda</taxon>
        <taxon>Insecta</taxon>
        <taxon>Pterygota</taxon>
        <taxon>Neoptera</taxon>
        <taxon>Paraneoptera</taxon>
        <taxon>Hemiptera</taxon>
        <taxon>Sternorrhyncha</taxon>
        <taxon>Aphidomorpha</taxon>
        <taxon>Aphidoidea</taxon>
        <taxon>Aphididae</taxon>
        <taxon>Macrosiphini</taxon>
        <taxon>Macrosiphum</taxon>
    </lineage>
</organism>